<evidence type="ECO:0000256" key="3">
    <source>
        <dbReference type="ARBA" id="ARBA00022490"/>
    </source>
</evidence>
<feature type="binding site" evidence="9">
    <location>
        <begin position="30"/>
        <end position="37"/>
    </location>
    <ligand>
        <name>ATP</name>
        <dbReference type="ChEBI" id="CHEBI:30616"/>
    </ligand>
</feature>
<feature type="binding site" evidence="9">
    <location>
        <position position="61"/>
    </location>
    <ligand>
        <name>(R)-pantoate</name>
        <dbReference type="ChEBI" id="CHEBI:15980"/>
    </ligand>
</feature>
<keyword evidence="7 9" id="KW-0067">ATP-binding</keyword>
<evidence type="ECO:0000256" key="9">
    <source>
        <dbReference type="HAMAP-Rule" id="MF_00158"/>
    </source>
</evidence>
<comment type="similarity">
    <text evidence="2 9">Belongs to the pantothenate synthetase family.</text>
</comment>
<dbReference type="GO" id="GO:0015940">
    <property type="term" value="P:pantothenate biosynthetic process"/>
    <property type="evidence" value="ECO:0007669"/>
    <property type="project" value="UniProtKB-UniRule"/>
</dbReference>
<keyword evidence="11" id="KW-1185">Reference proteome</keyword>
<comment type="miscellaneous">
    <text evidence="9">The reaction proceeds by a bi uni uni bi ping pong mechanism.</text>
</comment>
<dbReference type="RefSeq" id="WP_272444321.1">
    <property type="nucleotide sequence ID" value="NZ_JAMQKC010000001.1"/>
</dbReference>
<comment type="caution">
    <text evidence="10">The sequence shown here is derived from an EMBL/GenBank/DDBJ whole genome shotgun (WGS) entry which is preliminary data.</text>
</comment>
<keyword evidence="3 9" id="KW-0963">Cytoplasm</keyword>
<dbReference type="NCBIfam" id="TIGR00018">
    <property type="entry name" value="panC"/>
    <property type="match status" value="1"/>
</dbReference>
<comment type="pathway">
    <text evidence="1 9">Cofactor biosynthesis; (R)-pantothenate biosynthesis; (R)-pantothenate from (R)-pantoate and beta-alanine: step 1/1.</text>
</comment>
<feature type="binding site" evidence="9">
    <location>
        <position position="61"/>
    </location>
    <ligand>
        <name>beta-alanine</name>
        <dbReference type="ChEBI" id="CHEBI:57966"/>
    </ligand>
</feature>
<dbReference type="GO" id="GO:0004592">
    <property type="term" value="F:pantoate-beta-alanine ligase activity"/>
    <property type="evidence" value="ECO:0007669"/>
    <property type="project" value="UniProtKB-UniRule"/>
</dbReference>
<accession>A0A9X3WAA0</accession>
<dbReference type="PANTHER" id="PTHR21299:SF1">
    <property type="entry name" value="PANTOATE--BETA-ALANINE LIGASE"/>
    <property type="match status" value="1"/>
</dbReference>
<evidence type="ECO:0000256" key="4">
    <source>
        <dbReference type="ARBA" id="ARBA00022598"/>
    </source>
</evidence>
<evidence type="ECO:0000256" key="2">
    <source>
        <dbReference type="ARBA" id="ARBA00009256"/>
    </source>
</evidence>
<dbReference type="InterPro" id="IPR042176">
    <property type="entry name" value="Pantoate_ligase_C"/>
</dbReference>
<dbReference type="CDD" id="cd00560">
    <property type="entry name" value="PanC"/>
    <property type="match status" value="1"/>
</dbReference>
<name>A0A9X3WAA0_9BACI</name>
<dbReference type="PANTHER" id="PTHR21299">
    <property type="entry name" value="CYTIDYLATE KINASE/PANTOATE-BETA-ALANINE LIGASE"/>
    <property type="match status" value="1"/>
</dbReference>
<evidence type="ECO:0000313" key="11">
    <source>
        <dbReference type="Proteomes" id="UP001145069"/>
    </source>
</evidence>
<feature type="active site" description="Proton donor" evidence="9">
    <location>
        <position position="37"/>
    </location>
</feature>
<evidence type="ECO:0000256" key="8">
    <source>
        <dbReference type="ARBA" id="ARBA00048258"/>
    </source>
</evidence>
<comment type="catalytic activity">
    <reaction evidence="8 9">
        <text>(R)-pantoate + beta-alanine + ATP = (R)-pantothenate + AMP + diphosphate + H(+)</text>
        <dbReference type="Rhea" id="RHEA:10912"/>
        <dbReference type="ChEBI" id="CHEBI:15378"/>
        <dbReference type="ChEBI" id="CHEBI:15980"/>
        <dbReference type="ChEBI" id="CHEBI:29032"/>
        <dbReference type="ChEBI" id="CHEBI:30616"/>
        <dbReference type="ChEBI" id="CHEBI:33019"/>
        <dbReference type="ChEBI" id="CHEBI:57966"/>
        <dbReference type="ChEBI" id="CHEBI:456215"/>
        <dbReference type="EC" id="6.3.2.1"/>
    </reaction>
</comment>
<comment type="function">
    <text evidence="9">Catalyzes the condensation of pantoate with beta-alanine in an ATP-dependent reaction via a pantoyl-adenylate intermediate.</text>
</comment>
<dbReference type="GO" id="GO:0005829">
    <property type="term" value="C:cytosol"/>
    <property type="evidence" value="ECO:0007669"/>
    <property type="project" value="TreeGrafter"/>
</dbReference>
<dbReference type="Pfam" id="PF02569">
    <property type="entry name" value="Pantoate_ligase"/>
    <property type="match status" value="1"/>
</dbReference>
<feature type="binding site" evidence="9">
    <location>
        <position position="176"/>
    </location>
    <ligand>
        <name>ATP</name>
        <dbReference type="ChEBI" id="CHEBI:30616"/>
    </ligand>
</feature>
<keyword evidence="6 9" id="KW-0547">Nucleotide-binding</keyword>
<evidence type="ECO:0000256" key="6">
    <source>
        <dbReference type="ARBA" id="ARBA00022741"/>
    </source>
</evidence>
<dbReference type="InterPro" id="IPR014729">
    <property type="entry name" value="Rossmann-like_a/b/a_fold"/>
</dbReference>
<comment type="subunit">
    <text evidence="9">Homodimer.</text>
</comment>
<keyword evidence="4 9" id="KW-0436">Ligase</keyword>
<reference evidence="10" key="1">
    <citation type="submission" date="2022-06" db="EMBL/GenBank/DDBJ databases">
        <title>Aquibacillus sp. a new bacterium isolated from soil saline samples.</title>
        <authorList>
            <person name="Galisteo C."/>
            <person name="De La Haba R."/>
            <person name="Sanchez-Porro C."/>
            <person name="Ventosa A."/>
        </authorList>
    </citation>
    <scope>NUCLEOTIDE SEQUENCE</scope>
    <source>
        <strain evidence="10">3ASR75-54</strain>
    </source>
</reference>
<feature type="binding site" evidence="9">
    <location>
        <position position="153"/>
    </location>
    <ligand>
        <name>(R)-pantoate</name>
        <dbReference type="ChEBI" id="CHEBI:15980"/>
    </ligand>
</feature>
<feature type="binding site" evidence="9">
    <location>
        <begin position="184"/>
        <end position="187"/>
    </location>
    <ligand>
        <name>ATP</name>
        <dbReference type="ChEBI" id="CHEBI:30616"/>
    </ligand>
</feature>
<dbReference type="FunFam" id="3.40.50.620:FF:000013">
    <property type="entry name" value="Pantothenate synthetase"/>
    <property type="match status" value="1"/>
</dbReference>
<dbReference type="AlphaFoldDB" id="A0A9X3WAA0"/>
<evidence type="ECO:0000256" key="5">
    <source>
        <dbReference type="ARBA" id="ARBA00022655"/>
    </source>
</evidence>
<feature type="binding site" evidence="9">
    <location>
        <begin position="147"/>
        <end position="150"/>
    </location>
    <ligand>
        <name>ATP</name>
        <dbReference type="ChEBI" id="CHEBI:30616"/>
    </ligand>
</feature>
<protein>
    <recommendedName>
        <fullName evidence="9">Pantothenate synthetase</fullName>
        <shortName evidence="9">PS</shortName>
        <ecNumber evidence="9">6.3.2.1</ecNumber>
    </recommendedName>
    <alternativeName>
        <fullName evidence="9">Pantoate--beta-alanine ligase</fullName>
    </alternativeName>
    <alternativeName>
        <fullName evidence="9">Pantoate-activating enzyme</fullName>
    </alternativeName>
</protein>
<keyword evidence="5 9" id="KW-0566">Pantothenate biosynthesis</keyword>
<evidence type="ECO:0000313" key="10">
    <source>
        <dbReference type="EMBL" id="MDC3415352.1"/>
    </source>
</evidence>
<dbReference type="Gene3D" id="3.40.50.620">
    <property type="entry name" value="HUPs"/>
    <property type="match status" value="1"/>
</dbReference>
<dbReference type="HAMAP" id="MF_00158">
    <property type="entry name" value="PanC"/>
    <property type="match status" value="1"/>
</dbReference>
<dbReference type="GO" id="GO:0005524">
    <property type="term" value="F:ATP binding"/>
    <property type="evidence" value="ECO:0007669"/>
    <property type="project" value="UniProtKB-KW"/>
</dbReference>
<dbReference type="InterPro" id="IPR003721">
    <property type="entry name" value="Pantoate_ligase"/>
</dbReference>
<sequence>MNIIRSIAEMQQFSKQCQRRGQSIGFVPTMGYLHVGHEQLMKRARSENDIVVTSIFVNPLQFGPNEDFDRYPRDEQRDIEIAKRNNVDVLFLPHQAEMYPDEQGITIEVRNRTDVLCGQRREGHFNGVVTVLTKLFHLTLPTNAYFGLKDAQQLAVVDLLVSTYNFPIKLVPVPTVREPDGLAMSSRNVYLTEKERMEAPFLYQALKHGQKLIIDGEKNPVNIVKEVIDFIDSNTHGKIDYVELLSYPDLLPIDKLEGQIILALAVHFQGARLIDNLILDQEGNISEQLK</sequence>
<organism evidence="10 11">
    <name type="scientific">Aquibacillus salsiterrae</name>
    <dbReference type="NCBI Taxonomy" id="2950439"/>
    <lineage>
        <taxon>Bacteria</taxon>
        <taxon>Bacillati</taxon>
        <taxon>Bacillota</taxon>
        <taxon>Bacilli</taxon>
        <taxon>Bacillales</taxon>
        <taxon>Bacillaceae</taxon>
        <taxon>Aquibacillus</taxon>
    </lineage>
</organism>
<dbReference type="EMBL" id="JAMQKC010000001">
    <property type="protein sequence ID" value="MDC3415352.1"/>
    <property type="molecule type" value="Genomic_DNA"/>
</dbReference>
<evidence type="ECO:0000256" key="7">
    <source>
        <dbReference type="ARBA" id="ARBA00022840"/>
    </source>
</evidence>
<proteinExistence type="inferred from homology"/>
<dbReference type="Proteomes" id="UP001145069">
    <property type="component" value="Unassembled WGS sequence"/>
</dbReference>
<evidence type="ECO:0000256" key="1">
    <source>
        <dbReference type="ARBA" id="ARBA00004990"/>
    </source>
</evidence>
<dbReference type="SUPFAM" id="SSF52374">
    <property type="entry name" value="Nucleotidylyl transferase"/>
    <property type="match status" value="1"/>
</dbReference>
<gene>
    <name evidence="9 10" type="primary">panC</name>
    <name evidence="10" type="ORF">NC799_00290</name>
</gene>
<comment type="subcellular location">
    <subcellularLocation>
        <location evidence="9">Cytoplasm</location>
    </subcellularLocation>
</comment>
<dbReference type="EC" id="6.3.2.1" evidence="9"/>
<dbReference type="Gene3D" id="3.30.1300.10">
    <property type="entry name" value="Pantoate-beta-alanine ligase, C-terminal domain"/>
    <property type="match status" value="1"/>
</dbReference>